<organism evidence="1 2">
    <name type="scientific">Smallanthus sonchifolius</name>
    <dbReference type="NCBI Taxonomy" id="185202"/>
    <lineage>
        <taxon>Eukaryota</taxon>
        <taxon>Viridiplantae</taxon>
        <taxon>Streptophyta</taxon>
        <taxon>Embryophyta</taxon>
        <taxon>Tracheophyta</taxon>
        <taxon>Spermatophyta</taxon>
        <taxon>Magnoliopsida</taxon>
        <taxon>eudicotyledons</taxon>
        <taxon>Gunneridae</taxon>
        <taxon>Pentapetalae</taxon>
        <taxon>asterids</taxon>
        <taxon>campanulids</taxon>
        <taxon>Asterales</taxon>
        <taxon>Asteraceae</taxon>
        <taxon>Asteroideae</taxon>
        <taxon>Heliantheae alliance</taxon>
        <taxon>Millerieae</taxon>
        <taxon>Smallanthus</taxon>
    </lineage>
</organism>
<comment type="caution">
    <text evidence="1">The sequence shown here is derived from an EMBL/GenBank/DDBJ whole genome shotgun (WGS) entry which is preliminary data.</text>
</comment>
<sequence>MFPRTVQVTAVWALGCHLIRFVFLVQRLAVGLSEAICVFGLGPHCDCGAAFLVLIIPQLLTGLFCLLRILLESASDHGDVLLSIYLEESVHIGISDCLLINRRICSCTEDRLLSNTRMCY</sequence>
<accession>A0ACB9JED1</accession>
<evidence type="ECO:0000313" key="2">
    <source>
        <dbReference type="Proteomes" id="UP001056120"/>
    </source>
</evidence>
<name>A0ACB9JED1_9ASTR</name>
<dbReference type="EMBL" id="CM042021">
    <property type="protein sequence ID" value="KAI3818081.1"/>
    <property type="molecule type" value="Genomic_DNA"/>
</dbReference>
<protein>
    <submittedName>
        <fullName evidence="1">Uncharacterized protein</fullName>
    </submittedName>
</protein>
<evidence type="ECO:0000313" key="1">
    <source>
        <dbReference type="EMBL" id="KAI3818081.1"/>
    </source>
</evidence>
<gene>
    <name evidence="1" type="ORF">L1987_11884</name>
</gene>
<keyword evidence="2" id="KW-1185">Reference proteome</keyword>
<dbReference type="Proteomes" id="UP001056120">
    <property type="component" value="Linkage Group LG04"/>
</dbReference>
<proteinExistence type="predicted"/>
<reference evidence="2" key="1">
    <citation type="journal article" date="2022" name="Mol. Ecol. Resour.">
        <title>The genomes of chicory, endive, great burdock and yacon provide insights into Asteraceae palaeo-polyploidization history and plant inulin production.</title>
        <authorList>
            <person name="Fan W."/>
            <person name="Wang S."/>
            <person name="Wang H."/>
            <person name="Wang A."/>
            <person name="Jiang F."/>
            <person name="Liu H."/>
            <person name="Zhao H."/>
            <person name="Xu D."/>
            <person name="Zhang Y."/>
        </authorList>
    </citation>
    <scope>NUCLEOTIDE SEQUENCE [LARGE SCALE GENOMIC DNA]</scope>
    <source>
        <strain evidence="2">cv. Yunnan</strain>
    </source>
</reference>
<reference evidence="1 2" key="2">
    <citation type="journal article" date="2022" name="Mol. Ecol. Resour.">
        <title>The genomes of chicory, endive, great burdock and yacon provide insights into Asteraceae paleo-polyploidization history and plant inulin production.</title>
        <authorList>
            <person name="Fan W."/>
            <person name="Wang S."/>
            <person name="Wang H."/>
            <person name="Wang A."/>
            <person name="Jiang F."/>
            <person name="Liu H."/>
            <person name="Zhao H."/>
            <person name="Xu D."/>
            <person name="Zhang Y."/>
        </authorList>
    </citation>
    <scope>NUCLEOTIDE SEQUENCE [LARGE SCALE GENOMIC DNA]</scope>
    <source>
        <strain evidence="2">cv. Yunnan</strain>
        <tissue evidence="1">Leaves</tissue>
    </source>
</reference>